<gene>
    <name evidence="4" type="ORF">EFL26_04395</name>
</gene>
<keyword evidence="2" id="KW-1133">Transmembrane helix</keyword>
<dbReference type="CDD" id="cd03386">
    <property type="entry name" value="PAP2_Aur1_like"/>
    <property type="match status" value="1"/>
</dbReference>
<dbReference type="SUPFAM" id="SSF48317">
    <property type="entry name" value="Acid phosphatase/Vanadium-dependent haloperoxidase"/>
    <property type="match status" value="1"/>
</dbReference>
<dbReference type="EMBL" id="RJSF01000007">
    <property type="protein sequence ID" value="RNM16828.1"/>
    <property type="molecule type" value="Genomic_DNA"/>
</dbReference>
<protein>
    <submittedName>
        <fullName evidence="4">Inositol phosphorylceramide synthase</fullName>
    </submittedName>
</protein>
<proteinExistence type="predicted"/>
<dbReference type="GO" id="GO:0016020">
    <property type="term" value="C:membrane"/>
    <property type="evidence" value="ECO:0007669"/>
    <property type="project" value="UniProtKB-SubCell"/>
</dbReference>
<dbReference type="AlphaFoldDB" id="A0A3N0GXF7"/>
<feature type="transmembrane region" description="Helical" evidence="2">
    <location>
        <begin position="82"/>
        <end position="99"/>
    </location>
</feature>
<evidence type="ECO:0000259" key="3">
    <source>
        <dbReference type="Pfam" id="PF14378"/>
    </source>
</evidence>
<name>A0A3N0GXF7_9ACTN</name>
<dbReference type="OrthoDB" id="5171662at2"/>
<keyword evidence="5" id="KW-1185">Reference proteome</keyword>
<comment type="caution">
    <text evidence="4">The sequence shown here is derived from an EMBL/GenBank/DDBJ whole genome shotgun (WGS) entry which is preliminary data.</text>
</comment>
<dbReference type="Gene3D" id="1.20.144.10">
    <property type="entry name" value="Phosphatidic acid phosphatase type 2/haloperoxidase"/>
    <property type="match status" value="1"/>
</dbReference>
<feature type="transmembrane region" description="Helical" evidence="2">
    <location>
        <begin position="35"/>
        <end position="56"/>
    </location>
</feature>
<feature type="transmembrane region" description="Helical" evidence="2">
    <location>
        <begin position="149"/>
        <end position="174"/>
    </location>
</feature>
<accession>A0A3N0GXF7</accession>
<feature type="region of interest" description="Disordered" evidence="1">
    <location>
        <begin position="326"/>
        <end position="347"/>
    </location>
</feature>
<feature type="transmembrane region" description="Helical" evidence="2">
    <location>
        <begin position="304"/>
        <end position="322"/>
    </location>
</feature>
<keyword evidence="2" id="KW-0472">Membrane</keyword>
<feature type="domain" description="Inositolphosphotransferase Aur1/Ipt1" evidence="3">
    <location>
        <begin position="123"/>
        <end position="316"/>
    </location>
</feature>
<dbReference type="InterPro" id="IPR026841">
    <property type="entry name" value="Aur1/Ipt1"/>
</dbReference>
<dbReference type="Pfam" id="PF14378">
    <property type="entry name" value="PAP2_3"/>
    <property type="match status" value="1"/>
</dbReference>
<dbReference type="InterPro" id="IPR036938">
    <property type="entry name" value="PAP2/HPO_sf"/>
</dbReference>
<keyword evidence="2" id="KW-0812">Transmembrane</keyword>
<reference evidence="4 5" key="1">
    <citation type="submission" date="2018-11" db="EMBL/GenBank/DDBJ databases">
        <authorList>
            <person name="Li F."/>
        </authorList>
    </citation>
    <scope>NUCLEOTIDE SEQUENCE [LARGE SCALE GENOMIC DNA]</scope>
    <source>
        <strain evidence="4 5">Gsoil 818</strain>
    </source>
</reference>
<sequence>MLVAVAVVMGALAIICSLALGYPLRDPDGFLGPAWIRLPLLVAGAFVADVVPRTLWRARGNPGRLKAEALLLIREHWTRERIILVVVGIVSFYVTYVSYRNIKNFLPFIMRDGDGPPTKYDYALHRFDHVLLFGNDPSTLLHHWLGTGISAYVLSWVYLIFLPMVPVSIVVWAVWSRNVSFGYWFITAQCICWALGTASYYAIPTLGPNFFFPWLYSDLPDTGVAKLQDSLFYARTNVLFNPFADGVQSTAGFASLHVAITVSLALVAQYTLRTRVLRIVLWAYVVLVTISTTYFGWHYIADDIAGLAIALVAVYLAALGTGQKFDRRGRSSHPTTSTSEVPVDATD</sequence>
<feature type="transmembrane region" description="Helical" evidence="2">
    <location>
        <begin position="181"/>
        <end position="203"/>
    </location>
</feature>
<organism evidence="4 5">
    <name type="scientific">Nocardioides pocheonensis</name>
    <dbReference type="NCBI Taxonomy" id="661485"/>
    <lineage>
        <taxon>Bacteria</taxon>
        <taxon>Bacillati</taxon>
        <taxon>Actinomycetota</taxon>
        <taxon>Actinomycetes</taxon>
        <taxon>Propionibacteriales</taxon>
        <taxon>Nocardioidaceae</taxon>
        <taxon>Nocardioides</taxon>
    </lineage>
</organism>
<evidence type="ECO:0000313" key="5">
    <source>
        <dbReference type="Proteomes" id="UP000279994"/>
    </source>
</evidence>
<evidence type="ECO:0000313" key="4">
    <source>
        <dbReference type="EMBL" id="RNM16828.1"/>
    </source>
</evidence>
<evidence type="ECO:0000256" key="1">
    <source>
        <dbReference type="SAM" id="MobiDB-lite"/>
    </source>
</evidence>
<feature type="transmembrane region" description="Helical" evidence="2">
    <location>
        <begin position="251"/>
        <end position="272"/>
    </location>
</feature>
<evidence type="ECO:0000256" key="2">
    <source>
        <dbReference type="SAM" id="Phobius"/>
    </source>
</evidence>
<dbReference type="Proteomes" id="UP000279994">
    <property type="component" value="Unassembled WGS sequence"/>
</dbReference>
<feature type="transmembrane region" description="Helical" evidence="2">
    <location>
        <begin position="279"/>
        <end position="298"/>
    </location>
</feature>